<sequence length="303" mass="32743">MLFRSCHDHNDQNSTEPFRPAYGRTTTEYGRSTRRHFQNITGKDERRMITMKKLVLAATVGFSLSMLAAGPATAAGLDGSTAASESSNTAQTSASVDPQDEGLGNGSLALEYTQMTPIEVTYGAGIEYTIDQLEEGDVVTTDLNDDEVKVDEYGSFHGSVALDSKPAFDSTVDFTVTVKRSGKTIAELPASVKIVEGDRGAQEPGTLLLGEESLTADDIADKGMNMSMIECSAGDWAVFEVFRQQDDASERVARYAQAVEGEDGNFAAVTYMPFEKKESLPGDYTVKAQCGDHKSEETFTVDD</sequence>
<keyword evidence="2" id="KW-0472">Membrane</keyword>
<keyword evidence="2" id="KW-1133">Transmembrane helix</keyword>
<name>A0A9D2UNY9_BREEP</name>
<reference evidence="3" key="1">
    <citation type="journal article" date="2021" name="PeerJ">
        <title>Extensive microbial diversity within the chicken gut microbiome revealed by metagenomics and culture.</title>
        <authorList>
            <person name="Gilroy R."/>
            <person name="Ravi A."/>
            <person name="Getino M."/>
            <person name="Pursley I."/>
            <person name="Horton D.L."/>
            <person name="Alikhan N.F."/>
            <person name="Baker D."/>
            <person name="Gharbi K."/>
            <person name="Hall N."/>
            <person name="Watson M."/>
            <person name="Adriaenssens E.M."/>
            <person name="Foster-Nyarko E."/>
            <person name="Jarju S."/>
            <person name="Secka A."/>
            <person name="Antonio M."/>
            <person name="Oren A."/>
            <person name="Chaudhuri R.R."/>
            <person name="La Ragione R."/>
            <person name="Hildebrand F."/>
            <person name="Pallen M.J."/>
        </authorList>
    </citation>
    <scope>NUCLEOTIDE SEQUENCE</scope>
    <source>
        <strain evidence="3">CHK139-4039</strain>
    </source>
</reference>
<evidence type="ECO:0000313" key="3">
    <source>
        <dbReference type="EMBL" id="HJE78474.1"/>
    </source>
</evidence>
<keyword evidence="2" id="KW-0812">Transmembrane</keyword>
<feature type="compositionally biased region" description="Polar residues" evidence="1">
    <location>
        <begin position="81"/>
        <end position="96"/>
    </location>
</feature>
<feature type="compositionally biased region" description="Basic and acidic residues" evidence="1">
    <location>
        <begin position="1"/>
        <end position="11"/>
    </location>
</feature>
<proteinExistence type="predicted"/>
<reference evidence="3" key="2">
    <citation type="submission" date="2021-09" db="EMBL/GenBank/DDBJ databases">
        <authorList>
            <person name="Gilroy R."/>
        </authorList>
    </citation>
    <scope>NUCLEOTIDE SEQUENCE</scope>
    <source>
        <strain evidence="3">CHK139-4039</strain>
    </source>
</reference>
<feature type="transmembrane region" description="Helical" evidence="2">
    <location>
        <begin position="54"/>
        <end position="77"/>
    </location>
</feature>
<dbReference type="AlphaFoldDB" id="A0A9D2UNY9"/>
<accession>A0A9D2UNY9</accession>
<gene>
    <name evidence="3" type="ORF">K8V74_11110</name>
</gene>
<evidence type="ECO:0000256" key="1">
    <source>
        <dbReference type="SAM" id="MobiDB-lite"/>
    </source>
</evidence>
<evidence type="ECO:0000313" key="4">
    <source>
        <dbReference type="Proteomes" id="UP000743760"/>
    </source>
</evidence>
<comment type="caution">
    <text evidence="3">The sequence shown here is derived from an EMBL/GenBank/DDBJ whole genome shotgun (WGS) entry which is preliminary data.</text>
</comment>
<protein>
    <submittedName>
        <fullName evidence="3">Uncharacterized protein</fullName>
    </submittedName>
</protein>
<organism evidence="3 4">
    <name type="scientific">Brevibacterium epidermidis</name>
    <dbReference type="NCBI Taxonomy" id="1698"/>
    <lineage>
        <taxon>Bacteria</taxon>
        <taxon>Bacillati</taxon>
        <taxon>Actinomycetota</taxon>
        <taxon>Actinomycetes</taxon>
        <taxon>Micrococcales</taxon>
        <taxon>Brevibacteriaceae</taxon>
        <taxon>Brevibacterium</taxon>
    </lineage>
</organism>
<dbReference type="EMBL" id="DYXR01000346">
    <property type="protein sequence ID" value="HJE78474.1"/>
    <property type="molecule type" value="Genomic_DNA"/>
</dbReference>
<feature type="region of interest" description="Disordered" evidence="1">
    <location>
        <begin position="75"/>
        <end position="106"/>
    </location>
</feature>
<feature type="region of interest" description="Disordered" evidence="1">
    <location>
        <begin position="1"/>
        <end position="28"/>
    </location>
</feature>
<evidence type="ECO:0000256" key="2">
    <source>
        <dbReference type="SAM" id="Phobius"/>
    </source>
</evidence>
<dbReference type="Proteomes" id="UP000743760">
    <property type="component" value="Unassembled WGS sequence"/>
</dbReference>